<sequence length="64" mass="7581">MGRFLQLHSRSSWSSVCRPGVTNIRPGGQNRPGRQFSQEHLMNFDKKRKKEHTQTLHVQLYFIK</sequence>
<keyword evidence="2" id="KW-1185">Reference proteome</keyword>
<dbReference type="InParanoid" id="A0A3P8UW38"/>
<reference evidence="1" key="2">
    <citation type="submission" date="2025-08" db="UniProtKB">
        <authorList>
            <consortium name="Ensembl"/>
        </authorList>
    </citation>
    <scope>IDENTIFICATION</scope>
</reference>
<reference evidence="1 2" key="1">
    <citation type="journal article" date="2014" name="Nat. Genet.">
        <title>Whole-genome sequence of a flatfish provides insights into ZW sex chromosome evolution and adaptation to a benthic lifestyle.</title>
        <authorList>
            <person name="Chen S."/>
            <person name="Zhang G."/>
            <person name="Shao C."/>
            <person name="Huang Q."/>
            <person name="Liu G."/>
            <person name="Zhang P."/>
            <person name="Song W."/>
            <person name="An N."/>
            <person name="Chalopin D."/>
            <person name="Volff J.N."/>
            <person name="Hong Y."/>
            <person name="Li Q."/>
            <person name="Sha Z."/>
            <person name="Zhou H."/>
            <person name="Xie M."/>
            <person name="Yu Q."/>
            <person name="Liu Y."/>
            <person name="Xiang H."/>
            <person name="Wang N."/>
            <person name="Wu K."/>
            <person name="Yang C."/>
            <person name="Zhou Q."/>
            <person name="Liao X."/>
            <person name="Yang L."/>
            <person name="Hu Q."/>
            <person name="Zhang J."/>
            <person name="Meng L."/>
            <person name="Jin L."/>
            <person name="Tian Y."/>
            <person name="Lian J."/>
            <person name="Yang J."/>
            <person name="Miao G."/>
            <person name="Liu S."/>
            <person name="Liang Z."/>
            <person name="Yan F."/>
            <person name="Li Y."/>
            <person name="Sun B."/>
            <person name="Zhang H."/>
            <person name="Zhang J."/>
            <person name="Zhu Y."/>
            <person name="Du M."/>
            <person name="Zhao Y."/>
            <person name="Schartl M."/>
            <person name="Tang Q."/>
            <person name="Wang J."/>
        </authorList>
    </citation>
    <scope>NUCLEOTIDE SEQUENCE</scope>
</reference>
<reference evidence="1" key="3">
    <citation type="submission" date="2025-09" db="UniProtKB">
        <authorList>
            <consortium name="Ensembl"/>
        </authorList>
    </citation>
    <scope>IDENTIFICATION</scope>
</reference>
<proteinExistence type="predicted"/>
<evidence type="ECO:0000313" key="1">
    <source>
        <dbReference type="Ensembl" id="ENSCSEP00000007393.1"/>
    </source>
</evidence>
<protein>
    <submittedName>
        <fullName evidence="1">Uncharacterized protein</fullName>
    </submittedName>
</protein>
<organism evidence="1 2">
    <name type="scientific">Cynoglossus semilaevis</name>
    <name type="common">Tongue sole</name>
    <dbReference type="NCBI Taxonomy" id="244447"/>
    <lineage>
        <taxon>Eukaryota</taxon>
        <taxon>Metazoa</taxon>
        <taxon>Chordata</taxon>
        <taxon>Craniata</taxon>
        <taxon>Vertebrata</taxon>
        <taxon>Euteleostomi</taxon>
        <taxon>Actinopterygii</taxon>
        <taxon>Neopterygii</taxon>
        <taxon>Teleostei</taxon>
        <taxon>Neoteleostei</taxon>
        <taxon>Acanthomorphata</taxon>
        <taxon>Carangaria</taxon>
        <taxon>Pleuronectiformes</taxon>
        <taxon>Pleuronectoidei</taxon>
        <taxon>Cynoglossidae</taxon>
        <taxon>Cynoglossinae</taxon>
        <taxon>Cynoglossus</taxon>
    </lineage>
</organism>
<dbReference type="Ensembl" id="ENSCSET00000007472.1">
    <property type="protein sequence ID" value="ENSCSEP00000007393.1"/>
    <property type="gene ID" value="ENSCSEG00000004769.1"/>
</dbReference>
<accession>A0A3P8UW38</accession>
<name>A0A3P8UW38_CYNSE</name>
<dbReference type="AlphaFoldDB" id="A0A3P8UW38"/>
<dbReference type="Proteomes" id="UP000265120">
    <property type="component" value="Chromosome 4"/>
</dbReference>
<evidence type="ECO:0000313" key="2">
    <source>
        <dbReference type="Proteomes" id="UP000265120"/>
    </source>
</evidence>